<dbReference type="STRING" id="933852.A0A0C3BQS8"/>
<dbReference type="HOGENOM" id="CLU_066707_1_0_1"/>
<evidence type="ECO:0008006" key="3">
    <source>
        <dbReference type="Google" id="ProtNLM"/>
    </source>
</evidence>
<dbReference type="PANTHER" id="PTHR15020">
    <property type="entry name" value="FLAVIN REDUCTASE-RELATED"/>
    <property type="match status" value="1"/>
</dbReference>
<gene>
    <name evidence="1" type="ORF">M408DRAFT_60355</name>
</gene>
<accession>A0A0C3BQS8</accession>
<dbReference type="EMBL" id="KN824277">
    <property type="protein sequence ID" value="KIM33806.1"/>
    <property type="molecule type" value="Genomic_DNA"/>
</dbReference>
<dbReference type="Gene3D" id="3.40.50.720">
    <property type="entry name" value="NAD(P)-binding Rossmann-like Domain"/>
    <property type="match status" value="1"/>
</dbReference>
<protein>
    <recommendedName>
        <fullName evidence="3">NAD(P)-binding domain-containing protein</fullName>
    </recommendedName>
</protein>
<proteinExistence type="predicted"/>
<sequence>MNVFAIGASRNIGYYASLSLLAKGDTVTFLLRSKATLENDENFKPHIASGKATLVKGDAMSYDDVLAAWKAASSQKPVDLLLFTVGMLFATSFHLTKGFIVTPGNLCTTAILNVQRAIVQTGSAIPKIVVLSSTGLTRQSKAVMPLLLRPLYGWALHTAHEDKRGLETVIHHGIGKPYEEGETPGETILPAGWQDGLPAAGWAKHSVIIRAAWLTDGEATGRYRSAVGDFKAYTIGRRDVAHFITEELLVHWEKYDGNIVTIGY</sequence>
<evidence type="ECO:0000313" key="2">
    <source>
        <dbReference type="Proteomes" id="UP000054097"/>
    </source>
</evidence>
<dbReference type="InterPro" id="IPR036291">
    <property type="entry name" value="NAD(P)-bd_dom_sf"/>
</dbReference>
<dbReference type="OrthoDB" id="63935at2759"/>
<dbReference type="PANTHER" id="PTHR15020:SF50">
    <property type="entry name" value="UPF0659 PROTEIN YMR090W"/>
    <property type="match status" value="1"/>
</dbReference>
<keyword evidence="2" id="KW-1185">Reference proteome</keyword>
<evidence type="ECO:0000313" key="1">
    <source>
        <dbReference type="EMBL" id="KIM33806.1"/>
    </source>
</evidence>
<dbReference type="AlphaFoldDB" id="A0A0C3BQS8"/>
<reference evidence="2" key="2">
    <citation type="submission" date="2015-01" db="EMBL/GenBank/DDBJ databases">
        <title>Evolutionary Origins and Diversification of the Mycorrhizal Mutualists.</title>
        <authorList>
            <consortium name="DOE Joint Genome Institute"/>
            <consortium name="Mycorrhizal Genomics Consortium"/>
            <person name="Kohler A."/>
            <person name="Kuo A."/>
            <person name="Nagy L.G."/>
            <person name="Floudas D."/>
            <person name="Copeland A."/>
            <person name="Barry K.W."/>
            <person name="Cichocki N."/>
            <person name="Veneault-Fourrey C."/>
            <person name="LaButti K."/>
            <person name="Lindquist E.A."/>
            <person name="Lipzen A."/>
            <person name="Lundell T."/>
            <person name="Morin E."/>
            <person name="Murat C."/>
            <person name="Riley R."/>
            <person name="Ohm R."/>
            <person name="Sun H."/>
            <person name="Tunlid A."/>
            <person name="Henrissat B."/>
            <person name="Grigoriev I.V."/>
            <person name="Hibbett D.S."/>
            <person name="Martin F."/>
        </authorList>
    </citation>
    <scope>NUCLEOTIDE SEQUENCE [LARGE SCALE GENOMIC DNA]</scope>
    <source>
        <strain evidence="2">MAFF 305830</strain>
    </source>
</reference>
<dbReference type="SUPFAM" id="SSF51735">
    <property type="entry name" value="NAD(P)-binding Rossmann-fold domains"/>
    <property type="match status" value="1"/>
</dbReference>
<name>A0A0C3BQS8_SERVB</name>
<reference evidence="1 2" key="1">
    <citation type="submission" date="2014-04" db="EMBL/GenBank/DDBJ databases">
        <authorList>
            <consortium name="DOE Joint Genome Institute"/>
            <person name="Kuo A."/>
            <person name="Zuccaro A."/>
            <person name="Kohler A."/>
            <person name="Nagy L.G."/>
            <person name="Floudas D."/>
            <person name="Copeland A."/>
            <person name="Barry K.W."/>
            <person name="Cichocki N."/>
            <person name="Veneault-Fourrey C."/>
            <person name="LaButti K."/>
            <person name="Lindquist E.A."/>
            <person name="Lipzen A."/>
            <person name="Lundell T."/>
            <person name="Morin E."/>
            <person name="Murat C."/>
            <person name="Sun H."/>
            <person name="Tunlid A."/>
            <person name="Henrissat B."/>
            <person name="Grigoriev I.V."/>
            <person name="Hibbett D.S."/>
            <person name="Martin F."/>
            <person name="Nordberg H.P."/>
            <person name="Cantor M.N."/>
            <person name="Hua S.X."/>
        </authorList>
    </citation>
    <scope>NUCLEOTIDE SEQUENCE [LARGE SCALE GENOMIC DNA]</scope>
    <source>
        <strain evidence="1 2">MAFF 305830</strain>
    </source>
</reference>
<dbReference type="Proteomes" id="UP000054097">
    <property type="component" value="Unassembled WGS sequence"/>
</dbReference>
<organism evidence="1 2">
    <name type="scientific">Serendipita vermifera MAFF 305830</name>
    <dbReference type="NCBI Taxonomy" id="933852"/>
    <lineage>
        <taxon>Eukaryota</taxon>
        <taxon>Fungi</taxon>
        <taxon>Dikarya</taxon>
        <taxon>Basidiomycota</taxon>
        <taxon>Agaricomycotina</taxon>
        <taxon>Agaricomycetes</taxon>
        <taxon>Sebacinales</taxon>
        <taxon>Serendipitaceae</taxon>
        <taxon>Serendipita</taxon>
    </lineage>
</organism>